<dbReference type="OrthoDB" id="1525222at2"/>
<gene>
    <name evidence="2" type="ORF">SAMN04487907_101185</name>
</gene>
<evidence type="ECO:0000259" key="1">
    <source>
        <dbReference type="Pfam" id="PF14129"/>
    </source>
</evidence>
<protein>
    <recommendedName>
        <fullName evidence="1">DUF4296 domain-containing protein</fullName>
    </recommendedName>
</protein>
<dbReference type="Pfam" id="PF14129">
    <property type="entry name" value="DUF4296"/>
    <property type="match status" value="1"/>
</dbReference>
<keyword evidence="3" id="KW-1185">Reference proteome</keyword>
<dbReference type="RefSeq" id="WP_092539520.1">
    <property type="nucleotide sequence ID" value="NZ_FOKV01000001.1"/>
</dbReference>
<evidence type="ECO:0000313" key="2">
    <source>
        <dbReference type="EMBL" id="SFB70803.1"/>
    </source>
</evidence>
<dbReference type="EMBL" id="FOKV01000001">
    <property type="protein sequence ID" value="SFB70803.1"/>
    <property type="molecule type" value="Genomic_DNA"/>
</dbReference>
<reference evidence="3" key="1">
    <citation type="submission" date="2016-10" db="EMBL/GenBank/DDBJ databases">
        <authorList>
            <person name="Varghese N."/>
            <person name="Submissions S."/>
        </authorList>
    </citation>
    <scope>NUCLEOTIDE SEQUENCE [LARGE SCALE GENOMIC DNA]</scope>
    <source>
        <strain evidence="3">DSM 24499</strain>
    </source>
</reference>
<proteinExistence type="predicted"/>
<feature type="domain" description="DUF4296" evidence="1">
    <location>
        <begin position="27"/>
        <end position="108"/>
    </location>
</feature>
<evidence type="ECO:0000313" key="3">
    <source>
        <dbReference type="Proteomes" id="UP000199438"/>
    </source>
</evidence>
<accession>A0A1I1DE39</accession>
<dbReference type="Proteomes" id="UP000199438">
    <property type="component" value="Unassembled WGS sequence"/>
</dbReference>
<dbReference type="InterPro" id="IPR025381">
    <property type="entry name" value="DUF4296"/>
</dbReference>
<organism evidence="2 3">
    <name type="scientific">Zunongwangia mangrovi</name>
    <dbReference type="NCBI Taxonomy" id="1334022"/>
    <lineage>
        <taxon>Bacteria</taxon>
        <taxon>Pseudomonadati</taxon>
        <taxon>Bacteroidota</taxon>
        <taxon>Flavobacteriia</taxon>
        <taxon>Flavobacteriales</taxon>
        <taxon>Flavobacteriaceae</taxon>
        <taxon>Zunongwangia</taxon>
    </lineage>
</organism>
<dbReference type="PROSITE" id="PS51257">
    <property type="entry name" value="PROKAR_LIPOPROTEIN"/>
    <property type="match status" value="1"/>
</dbReference>
<dbReference type="STRING" id="1334022.SAMN04487907_101185"/>
<dbReference type="AlphaFoldDB" id="A0A1I1DE39"/>
<sequence>MKLFKYSIIFIVFIGLACQDVDHMSKPKNLIPEDKMVNVLTEMALVNAARNYNKVMLEQTGIKPDQYIYDKFGIDSTQFEKSNAYYTENYDDYERVFDKVKDSLQSLKTYIDEVVAEEKRVEDSIKKAKREKNRPEFKKQVDSTEVDSTVIDSISIEGEKILDSLKQNEASNGISSKRELDPSGFFFF</sequence>
<name>A0A1I1DE39_9FLAO</name>